<dbReference type="PANTHER" id="PTHR43364">
    <property type="entry name" value="NADH-SPECIFIC METHYLGLYOXAL REDUCTASE-RELATED"/>
    <property type="match status" value="1"/>
</dbReference>
<dbReference type="Proteomes" id="UP001501570">
    <property type="component" value="Unassembled WGS sequence"/>
</dbReference>
<evidence type="ECO:0000313" key="3">
    <source>
        <dbReference type="Proteomes" id="UP001501570"/>
    </source>
</evidence>
<dbReference type="Gene3D" id="3.20.20.100">
    <property type="entry name" value="NADP-dependent oxidoreductase domain"/>
    <property type="match status" value="1"/>
</dbReference>
<dbReference type="InterPro" id="IPR023210">
    <property type="entry name" value="NADP_OxRdtase_dom"/>
</dbReference>
<dbReference type="PANTHER" id="PTHR43364:SF18">
    <property type="entry name" value="OXIDOREDUCTASE"/>
    <property type="match status" value="1"/>
</dbReference>
<dbReference type="CDD" id="cd19091">
    <property type="entry name" value="AKR_PsAKR"/>
    <property type="match status" value="1"/>
</dbReference>
<organism evidence="2 3">
    <name type="scientific">Rugosimonospora acidiphila</name>
    <dbReference type="NCBI Taxonomy" id="556531"/>
    <lineage>
        <taxon>Bacteria</taxon>
        <taxon>Bacillati</taxon>
        <taxon>Actinomycetota</taxon>
        <taxon>Actinomycetes</taxon>
        <taxon>Micromonosporales</taxon>
        <taxon>Micromonosporaceae</taxon>
        <taxon>Rugosimonospora</taxon>
    </lineage>
</organism>
<protein>
    <submittedName>
        <fullName evidence="2">Aldo/keto reductase</fullName>
    </submittedName>
</protein>
<proteinExistence type="predicted"/>
<accession>A0ABP9S7N2</accession>
<dbReference type="InterPro" id="IPR050523">
    <property type="entry name" value="AKR_Detox_Biosynth"/>
</dbReference>
<gene>
    <name evidence="2" type="ORF">GCM10023322_50330</name>
</gene>
<comment type="caution">
    <text evidence="2">The sequence shown here is derived from an EMBL/GenBank/DDBJ whole genome shotgun (WGS) entry which is preliminary data.</text>
</comment>
<dbReference type="Pfam" id="PF00248">
    <property type="entry name" value="Aldo_ket_red"/>
    <property type="match status" value="1"/>
</dbReference>
<dbReference type="InterPro" id="IPR036812">
    <property type="entry name" value="NAD(P)_OxRdtase_dom_sf"/>
</dbReference>
<evidence type="ECO:0000313" key="2">
    <source>
        <dbReference type="EMBL" id="GAA5191903.1"/>
    </source>
</evidence>
<dbReference type="SUPFAM" id="SSF51430">
    <property type="entry name" value="NAD(P)-linked oxidoreductase"/>
    <property type="match status" value="1"/>
</dbReference>
<reference evidence="3" key="1">
    <citation type="journal article" date="2019" name="Int. J. Syst. Evol. Microbiol.">
        <title>The Global Catalogue of Microorganisms (GCM) 10K type strain sequencing project: providing services to taxonomists for standard genome sequencing and annotation.</title>
        <authorList>
            <consortium name="The Broad Institute Genomics Platform"/>
            <consortium name="The Broad Institute Genome Sequencing Center for Infectious Disease"/>
            <person name="Wu L."/>
            <person name="Ma J."/>
        </authorList>
    </citation>
    <scope>NUCLEOTIDE SEQUENCE [LARGE SCALE GENOMIC DNA]</scope>
    <source>
        <strain evidence="3">JCM 18304</strain>
    </source>
</reference>
<keyword evidence="3" id="KW-1185">Reference proteome</keyword>
<dbReference type="EMBL" id="BAABJQ010000016">
    <property type="protein sequence ID" value="GAA5191903.1"/>
    <property type="molecule type" value="Genomic_DNA"/>
</dbReference>
<name>A0ABP9S7N2_9ACTN</name>
<evidence type="ECO:0000259" key="1">
    <source>
        <dbReference type="Pfam" id="PF00248"/>
    </source>
</evidence>
<sequence>MRGATAATGAANGRRAIGGTAPKLARMEYRALGRSGLQVSVLTMGTMTFGGTGNFANVGNTDVDEARRQLDMCLAAGVNLIDTADVYSGGLSEQIVGEVLRGRRDKVLLATKVRMSMGSGPNDAGLSRHHIVSGCEASLRRLGTDHIDLYQVHEWDGVTPLEETLEALDLLVRSGKVRYVGASNYAGWQLMKALGTAERHGLPRFVSQQIYYSLQARDAEYELIPAAVDQGLGVLVWSPLAGGLLSGRYRRDQQPSAGSRQLTEWGEPPVYDREKLYDTVDALIEIGQAHGVSAAQVALAYVLGRPAVTSLVIGARTGEQLADNLAAADLVLDAEERKRLDDVSAIPLLYPYWHQAKTARDRLSPADLTLLGQYL</sequence>
<feature type="domain" description="NADP-dependent oxidoreductase" evidence="1">
    <location>
        <begin position="42"/>
        <end position="343"/>
    </location>
</feature>